<sequence length="21" mass="2146">MNGDGRIDQADFAAIAALILA</sequence>
<comment type="caution">
    <text evidence="1">The sequence shown here is derived from an EMBL/GenBank/DDBJ whole genome shotgun (WGS) entry which is preliminary data.</text>
</comment>
<protein>
    <recommendedName>
        <fullName evidence="3">EF-hand domain-containing protein</fullName>
    </recommendedName>
</protein>
<evidence type="ECO:0008006" key="3">
    <source>
        <dbReference type="Google" id="ProtNLM"/>
    </source>
</evidence>
<reference evidence="1 2" key="1">
    <citation type="submission" date="2021-03" db="EMBL/GenBank/DDBJ databases">
        <title>Paenibacillus artemisicola MWE-103 whole genome sequence.</title>
        <authorList>
            <person name="Ham Y.J."/>
        </authorList>
    </citation>
    <scope>NUCLEOTIDE SEQUENCE [LARGE SCALE GENOMIC DNA]</scope>
    <source>
        <strain evidence="1 2">MWE-103</strain>
    </source>
</reference>
<organism evidence="1 2">
    <name type="scientific">Paenibacillus artemisiicola</name>
    <dbReference type="NCBI Taxonomy" id="1172618"/>
    <lineage>
        <taxon>Bacteria</taxon>
        <taxon>Bacillati</taxon>
        <taxon>Bacillota</taxon>
        <taxon>Bacilli</taxon>
        <taxon>Bacillales</taxon>
        <taxon>Paenibacillaceae</taxon>
        <taxon>Paenibacillus</taxon>
    </lineage>
</organism>
<evidence type="ECO:0000313" key="2">
    <source>
        <dbReference type="Proteomes" id="UP000670947"/>
    </source>
</evidence>
<gene>
    <name evidence="1" type="ORF">I8J29_11685</name>
</gene>
<dbReference type="EMBL" id="JAGGDJ010000006">
    <property type="protein sequence ID" value="MBO7744861.1"/>
    <property type="molecule type" value="Genomic_DNA"/>
</dbReference>
<proteinExistence type="predicted"/>
<evidence type="ECO:0000313" key="1">
    <source>
        <dbReference type="EMBL" id="MBO7744861.1"/>
    </source>
</evidence>
<accession>A0ABS3W981</accession>
<dbReference type="Proteomes" id="UP000670947">
    <property type="component" value="Unassembled WGS sequence"/>
</dbReference>
<keyword evidence="2" id="KW-1185">Reference proteome</keyword>
<name>A0ABS3W981_9BACL</name>